<dbReference type="Pfam" id="PF07331">
    <property type="entry name" value="TctB"/>
    <property type="match status" value="1"/>
</dbReference>
<keyword evidence="1" id="KW-0472">Membrane</keyword>
<evidence type="ECO:0000256" key="1">
    <source>
        <dbReference type="SAM" id="Phobius"/>
    </source>
</evidence>
<proteinExistence type="predicted"/>
<evidence type="ECO:0000313" key="4">
    <source>
        <dbReference type="Proteomes" id="UP001143364"/>
    </source>
</evidence>
<dbReference type="InterPro" id="IPR009936">
    <property type="entry name" value="DUF1468"/>
</dbReference>
<feature type="transmembrane region" description="Helical" evidence="1">
    <location>
        <begin position="12"/>
        <end position="28"/>
    </location>
</feature>
<keyword evidence="1" id="KW-0812">Transmembrane</keyword>
<evidence type="ECO:0000313" key="3">
    <source>
        <dbReference type="EMBL" id="GLK75678.1"/>
    </source>
</evidence>
<comment type="caution">
    <text evidence="3">The sequence shown here is derived from an EMBL/GenBank/DDBJ whole genome shotgun (WGS) entry which is preliminary data.</text>
</comment>
<gene>
    <name evidence="3" type="ORF">GCM10008171_09320</name>
</gene>
<protein>
    <submittedName>
        <fullName evidence="3">Membrane protein</fullName>
    </submittedName>
</protein>
<sequence>MQANYRDVAAGGVFIAIAGLFALGTLDLRIGTALRMGPGYFPLVLAGVLALIGAIILIKAIGRPSASFGEVSWRGSALILIAPIVFGLTVRWLGLAPSVALAVLIASFASRRSTVKLAVILTLTLTVFCVVVFQKMLGVPIPIFAGPLDSLNAVVAPVFALFGV</sequence>
<accession>A0A9W6JG82</accession>
<dbReference type="RefSeq" id="WP_271203617.1">
    <property type="nucleotide sequence ID" value="NZ_BSFK01000005.1"/>
</dbReference>
<feature type="domain" description="DUF1468" evidence="2">
    <location>
        <begin position="9"/>
        <end position="142"/>
    </location>
</feature>
<feature type="transmembrane region" description="Helical" evidence="1">
    <location>
        <begin position="117"/>
        <end position="137"/>
    </location>
</feature>
<evidence type="ECO:0000259" key="2">
    <source>
        <dbReference type="Pfam" id="PF07331"/>
    </source>
</evidence>
<dbReference type="EMBL" id="BSFK01000005">
    <property type="protein sequence ID" value="GLK75678.1"/>
    <property type="molecule type" value="Genomic_DNA"/>
</dbReference>
<keyword evidence="1" id="KW-1133">Transmembrane helix</keyword>
<dbReference type="AlphaFoldDB" id="A0A9W6JG82"/>
<name>A0A9W6JG82_9HYPH</name>
<reference evidence="3" key="1">
    <citation type="journal article" date="2014" name="Int. J. Syst. Evol. Microbiol.">
        <title>Complete genome sequence of Corynebacterium casei LMG S-19264T (=DSM 44701T), isolated from a smear-ripened cheese.</title>
        <authorList>
            <consortium name="US DOE Joint Genome Institute (JGI-PGF)"/>
            <person name="Walter F."/>
            <person name="Albersmeier A."/>
            <person name="Kalinowski J."/>
            <person name="Ruckert C."/>
        </authorList>
    </citation>
    <scope>NUCLEOTIDE SEQUENCE</scope>
    <source>
        <strain evidence="3">VKM B-2555</strain>
    </source>
</reference>
<organism evidence="3 4">
    <name type="scientific">Methylopila jiangsuensis</name>
    <dbReference type="NCBI Taxonomy" id="586230"/>
    <lineage>
        <taxon>Bacteria</taxon>
        <taxon>Pseudomonadati</taxon>
        <taxon>Pseudomonadota</taxon>
        <taxon>Alphaproteobacteria</taxon>
        <taxon>Hyphomicrobiales</taxon>
        <taxon>Methylopilaceae</taxon>
        <taxon>Methylopila</taxon>
    </lineage>
</organism>
<reference evidence="3" key="2">
    <citation type="submission" date="2023-01" db="EMBL/GenBank/DDBJ databases">
        <authorList>
            <person name="Sun Q."/>
            <person name="Evtushenko L."/>
        </authorList>
    </citation>
    <scope>NUCLEOTIDE SEQUENCE</scope>
    <source>
        <strain evidence="3">VKM B-2555</strain>
    </source>
</reference>
<feature type="transmembrane region" description="Helical" evidence="1">
    <location>
        <begin position="78"/>
        <end position="105"/>
    </location>
</feature>
<dbReference type="Proteomes" id="UP001143364">
    <property type="component" value="Unassembled WGS sequence"/>
</dbReference>
<keyword evidence="4" id="KW-1185">Reference proteome</keyword>
<feature type="transmembrane region" description="Helical" evidence="1">
    <location>
        <begin position="143"/>
        <end position="162"/>
    </location>
</feature>
<feature type="transmembrane region" description="Helical" evidence="1">
    <location>
        <begin position="40"/>
        <end position="58"/>
    </location>
</feature>